<reference evidence="6" key="1">
    <citation type="submission" date="2018-06" db="EMBL/GenBank/DDBJ databases">
        <authorList>
            <person name="Zhirakovskaya E."/>
        </authorList>
    </citation>
    <scope>NUCLEOTIDE SEQUENCE</scope>
</reference>
<evidence type="ECO:0000256" key="2">
    <source>
        <dbReference type="ARBA" id="ARBA00022485"/>
    </source>
</evidence>
<dbReference type="EC" id="1.17.7.4" evidence="6"/>
<evidence type="ECO:0000256" key="1">
    <source>
        <dbReference type="ARBA" id="ARBA00001966"/>
    </source>
</evidence>
<dbReference type="Gene3D" id="3.40.1010.20">
    <property type="entry name" value="4-hydroxy-3-methylbut-2-enyl diphosphate reductase, catalytic domain"/>
    <property type="match status" value="2"/>
</dbReference>
<dbReference type="CDD" id="cd13944">
    <property type="entry name" value="lytB_ispH"/>
    <property type="match status" value="1"/>
</dbReference>
<sequence length="349" mass="36927">MADTVILAQPRGFCAGVEMAIKALTWMVQIFEPPVYCYHEIVHNAAVVDAFERAGVIFVEHVAEVPEGRPVMLSAHGSAPEVVAAARGRAAVMVDAVCPLVTKVHHDVRRMANQGYDIIYVGHAGHDEAKGAVAQAKGSVTLVDPDDSLADFHPRDTSKVALAAQTTLGQFEWEDILSVATSTFPGLHTARKSDLCYATTNRQAATVALAQQVSLVLVVGSRNSSNTQALVRVAKLHGAAAYRVDGPGDVDPAWLDDHDVVGVTAGASAPDQRVQEVIAAINPTNGVDVLTVSDEDEYFPLPPSLRKLILSLQYLAEGAVAARLPGQTGPIQGDRAHSATESLGLLDVP</sequence>
<keyword evidence="3" id="KW-0479">Metal-binding</keyword>
<dbReference type="HAMAP" id="MF_00191">
    <property type="entry name" value="IspH"/>
    <property type="match status" value="1"/>
</dbReference>
<keyword evidence="5" id="KW-0411">Iron-sulfur</keyword>
<dbReference type="EMBL" id="UOEK01000299">
    <property type="protein sequence ID" value="VAW04774.1"/>
    <property type="molecule type" value="Genomic_DNA"/>
</dbReference>
<name>A0A3B0T7G7_9ZZZZ</name>
<dbReference type="GO" id="GO:0051745">
    <property type="term" value="F:4-hydroxy-3-methylbut-2-enyl diphosphate reductase activity"/>
    <property type="evidence" value="ECO:0007669"/>
    <property type="project" value="UniProtKB-EC"/>
</dbReference>
<dbReference type="Pfam" id="PF02401">
    <property type="entry name" value="LYTB"/>
    <property type="match status" value="1"/>
</dbReference>
<dbReference type="GO" id="GO:0050992">
    <property type="term" value="P:dimethylallyl diphosphate biosynthetic process"/>
    <property type="evidence" value="ECO:0007669"/>
    <property type="project" value="InterPro"/>
</dbReference>
<dbReference type="GO" id="GO:0051539">
    <property type="term" value="F:4 iron, 4 sulfur cluster binding"/>
    <property type="evidence" value="ECO:0007669"/>
    <property type="project" value="UniProtKB-KW"/>
</dbReference>
<proteinExistence type="inferred from homology"/>
<evidence type="ECO:0000256" key="3">
    <source>
        <dbReference type="ARBA" id="ARBA00022723"/>
    </source>
</evidence>
<dbReference type="GO" id="GO:0019288">
    <property type="term" value="P:isopentenyl diphosphate biosynthetic process, methylerythritol 4-phosphate pathway"/>
    <property type="evidence" value="ECO:0007669"/>
    <property type="project" value="InterPro"/>
</dbReference>
<evidence type="ECO:0000256" key="5">
    <source>
        <dbReference type="ARBA" id="ARBA00023014"/>
    </source>
</evidence>
<dbReference type="PANTHER" id="PTHR30426">
    <property type="entry name" value="4-HYDROXY-3-METHYLBUT-2-ENYL DIPHOSPHATE REDUCTASE"/>
    <property type="match status" value="1"/>
</dbReference>
<accession>A0A3B0T7G7</accession>
<protein>
    <submittedName>
        <fullName evidence="6">4-hydroxy-3-methylbut-2-enyl diphosphate reductase</fullName>
        <ecNumber evidence="6">1.17.7.4</ecNumber>
    </submittedName>
</protein>
<comment type="cofactor">
    <cofactor evidence="1">
        <name>[4Fe-4S] cluster</name>
        <dbReference type="ChEBI" id="CHEBI:49883"/>
    </cofactor>
</comment>
<dbReference type="AlphaFoldDB" id="A0A3B0T7G7"/>
<evidence type="ECO:0000256" key="4">
    <source>
        <dbReference type="ARBA" id="ARBA00023004"/>
    </source>
</evidence>
<gene>
    <name evidence="6" type="ORF">MNBD_ACTINO02-3332</name>
</gene>
<dbReference type="NCBIfam" id="TIGR00216">
    <property type="entry name" value="ispH_lytB"/>
    <property type="match status" value="1"/>
</dbReference>
<dbReference type="GO" id="GO:0046872">
    <property type="term" value="F:metal ion binding"/>
    <property type="evidence" value="ECO:0007669"/>
    <property type="project" value="UniProtKB-KW"/>
</dbReference>
<dbReference type="Gene3D" id="3.40.50.11270">
    <property type="match status" value="1"/>
</dbReference>
<dbReference type="PANTHER" id="PTHR30426:SF0">
    <property type="entry name" value="4-HYDROXY-3-METHYLBUT-2-ENYL DIPHOSPHATE REDUCTASE"/>
    <property type="match status" value="1"/>
</dbReference>
<organism evidence="6">
    <name type="scientific">hydrothermal vent metagenome</name>
    <dbReference type="NCBI Taxonomy" id="652676"/>
    <lineage>
        <taxon>unclassified sequences</taxon>
        <taxon>metagenomes</taxon>
        <taxon>ecological metagenomes</taxon>
    </lineage>
</organism>
<evidence type="ECO:0000313" key="6">
    <source>
        <dbReference type="EMBL" id="VAW04774.1"/>
    </source>
</evidence>
<keyword evidence="6" id="KW-0560">Oxidoreductase</keyword>
<keyword evidence="2" id="KW-0004">4Fe-4S</keyword>
<dbReference type="InterPro" id="IPR003451">
    <property type="entry name" value="LytB/IspH"/>
</dbReference>
<keyword evidence="4" id="KW-0408">Iron</keyword>